<accession>A0A9D1A851</accession>
<dbReference type="SUPFAM" id="SSF51445">
    <property type="entry name" value="(Trans)glycosidases"/>
    <property type="match status" value="1"/>
</dbReference>
<dbReference type="InterPro" id="IPR026891">
    <property type="entry name" value="Fn3-like"/>
</dbReference>
<dbReference type="Proteomes" id="UP000824258">
    <property type="component" value="Unassembled WGS sequence"/>
</dbReference>
<evidence type="ECO:0000259" key="3">
    <source>
        <dbReference type="SMART" id="SM01217"/>
    </source>
</evidence>
<dbReference type="InterPro" id="IPR036881">
    <property type="entry name" value="Glyco_hydro_3_C_sf"/>
</dbReference>
<dbReference type="Gene3D" id="3.20.20.300">
    <property type="entry name" value="Glycoside hydrolase, family 3, N-terminal domain"/>
    <property type="match status" value="1"/>
</dbReference>
<name>A0A9D1A851_9FIRM</name>
<dbReference type="InterPro" id="IPR036962">
    <property type="entry name" value="Glyco_hydro_3_N_sf"/>
</dbReference>
<evidence type="ECO:0000313" key="4">
    <source>
        <dbReference type="EMBL" id="HIR08793.1"/>
    </source>
</evidence>
<dbReference type="Gene3D" id="3.40.50.1700">
    <property type="entry name" value="Glycoside hydrolase family 3 C-terminal domain"/>
    <property type="match status" value="1"/>
</dbReference>
<dbReference type="Pfam" id="PF14310">
    <property type="entry name" value="Fn3-like"/>
    <property type="match status" value="1"/>
</dbReference>
<dbReference type="InterPro" id="IPR050288">
    <property type="entry name" value="Cellulose_deg_GH3"/>
</dbReference>
<gene>
    <name evidence="4" type="ORF">IAA70_00150</name>
</gene>
<sequence>MEFSPRMKRNMLTAHAAAVGSMVLLKNVNQTLPLRPAGSEPLPVAVFGTGQVRTVLACPDFSLYRGVSILDGLTASPLVKPDPLLAHKYRAWALSHPTGEYPWQGLSMEELAEENAAAIVVLSRDEDAYDPIVNNDELAMIEAVSKAFPRTVLILNTPGYMEVCQAAALCSAVVYMGIPGQEGGAALSELLAGEAVFLGHLNQSWPRRRADFIQANQVLDIYAGYRYFDTFGTELLYDFGYGLTYGAAELAAVAVAVDGKDLVVSAQVVNTGDTWPVSQVVQVYVSRPAGKLPQPKYTLCGFARTALLEPGRAESVTIRVPLASLASYSEASATFMLEAGFYDVRVGFSARSSLVAGSLTLNRDALLTPVLPLPMEPTKVRPAGLPYTYPGEDEELSHARRRAIRLSGWNLQKSSLRRPKPPVACRGADHPVRLSDVKAGTASVYELAAAMDDTSLRHLVLDFGLCPGGPAGALGASADLTDPYGIPPMAIAAGADGLLLTKEVRSEETDEVKLRQYCTAFPAASLLGCCWDSGLISAVGAAVGLEMREYGVDLWLAPGSDVLRGPSQRHASRCWSEDPMMCGVYTAALCAGVQPYGAAVVRSVSMEYQTNVTLRAYLEVFSLGFSIAAPAADAILIPTERLNGQVCGEDAPLSQLLTSRWKFKGLFLADDERFTREPSRVDLEQAALRILRFAVTRI</sequence>
<dbReference type="InterPro" id="IPR017853">
    <property type="entry name" value="GH"/>
</dbReference>
<dbReference type="Pfam" id="PF00933">
    <property type="entry name" value="Glyco_hydro_3"/>
    <property type="match status" value="1"/>
</dbReference>
<feature type="domain" description="Fibronectin type III-like" evidence="3">
    <location>
        <begin position="279"/>
        <end position="350"/>
    </location>
</feature>
<evidence type="ECO:0000256" key="1">
    <source>
        <dbReference type="ARBA" id="ARBA00005336"/>
    </source>
</evidence>
<dbReference type="PANTHER" id="PTHR42715">
    <property type="entry name" value="BETA-GLUCOSIDASE"/>
    <property type="match status" value="1"/>
</dbReference>
<dbReference type="SUPFAM" id="SSF52279">
    <property type="entry name" value="Beta-D-glucan exohydrolase, C-terminal domain"/>
    <property type="match status" value="1"/>
</dbReference>
<dbReference type="InterPro" id="IPR001764">
    <property type="entry name" value="Glyco_hydro_3_N"/>
</dbReference>
<dbReference type="EMBL" id="DVGD01000005">
    <property type="protein sequence ID" value="HIR08793.1"/>
    <property type="molecule type" value="Genomic_DNA"/>
</dbReference>
<comment type="caution">
    <text evidence="4">The sequence shown here is derived from an EMBL/GenBank/DDBJ whole genome shotgun (WGS) entry which is preliminary data.</text>
</comment>
<dbReference type="InterPro" id="IPR013783">
    <property type="entry name" value="Ig-like_fold"/>
</dbReference>
<reference evidence="4" key="1">
    <citation type="submission" date="2020-10" db="EMBL/GenBank/DDBJ databases">
        <authorList>
            <person name="Gilroy R."/>
        </authorList>
    </citation>
    <scope>NUCLEOTIDE SEQUENCE</scope>
    <source>
        <strain evidence="4">ChiHjej9B8-7071</strain>
    </source>
</reference>
<organism evidence="4 5">
    <name type="scientific">Candidatus Avoscillospira stercoripullorum</name>
    <dbReference type="NCBI Taxonomy" id="2840709"/>
    <lineage>
        <taxon>Bacteria</taxon>
        <taxon>Bacillati</taxon>
        <taxon>Bacillota</taxon>
        <taxon>Clostridia</taxon>
        <taxon>Eubacteriales</taxon>
        <taxon>Oscillospiraceae</taxon>
        <taxon>Oscillospiraceae incertae sedis</taxon>
        <taxon>Candidatus Avoscillospira</taxon>
    </lineage>
</organism>
<dbReference type="Gene3D" id="2.60.40.10">
    <property type="entry name" value="Immunoglobulins"/>
    <property type="match status" value="1"/>
</dbReference>
<dbReference type="PANTHER" id="PTHR42715:SF10">
    <property type="entry name" value="BETA-GLUCOSIDASE"/>
    <property type="match status" value="1"/>
</dbReference>
<proteinExistence type="inferred from homology"/>
<dbReference type="SMART" id="SM01217">
    <property type="entry name" value="Fn3_like"/>
    <property type="match status" value="1"/>
</dbReference>
<evidence type="ECO:0000256" key="2">
    <source>
        <dbReference type="ARBA" id="ARBA00022801"/>
    </source>
</evidence>
<evidence type="ECO:0000313" key="5">
    <source>
        <dbReference type="Proteomes" id="UP000824258"/>
    </source>
</evidence>
<dbReference type="Pfam" id="PF01915">
    <property type="entry name" value="Glyco_hydro_3_C"/>
    <property type="match status" value="1"/>
</dbReference>
<dbReference type="GO" id="GO:0004553">
    <property type="term" value="F:hydrolase activity, hydrolyzing O-glycosyl compounds"/>
    <property type="evidence" value="ECO:0007669"/>
    <property type="project" value="InterPro"/>
</dbReference>
<comment type="similarity">
    <text evidence="1">Belongs to the glycosyl hydrolase 3 family.</text>
</comment>
<keyword evidence="2 4" id="KW-0378">Hydrolase</keyword>
<reference evidence="4" key="2">
    <citation type="journal article" date="2021" name="PeerJ">
        <title>Extensive microbial diversity within the chicken gut microbiome revealed by metagenomics and culture.</title>
        <authorList>
            <person name="Gilroy R."/>
            <person name="Ravi A."/>
            <person name="Getino M."/>
            <person name="Pursley I."/>
            <person name="Horton D.L."/>
            <person name="Alikhan N.F."/>
            <person name="Baker D."/>
            <person name="Gharbi K."/>
            <person name="Hall N."/>
            <person name="Watson M."/>
            <person name="Adriaenssens E.M."/>
            <person name="Foster-Nyarko E."/>
            <person name="Jarju S."/>
            <person name="Secka A."/>
            <person name="Antonio M."/>
            <person name="Oren A."/>
            <person name="Chaudhuri R.R."/>
            <person name="La Ragione R."/>
            <person name="Hildebrand F."/>
            <person name="Pallen M.J."/>
        </authorList>
    </citation>
    <scope>NUCLEOTIDE SEQUENCE</scope>
    <source>
        <strain evidence="4">ChiHjej9B8-7071</strain>
    </source>
</reference>
<dbReference type="InterPro" id="IPR002772">
    <property type="entry name" value="Glyco_hydro_3_C"/>
</dbReference>
<dbReference type="GO" id="GO:0005975">
    <property type="term" value="P:carbohydrate metabolic process"/>
    <property type="evidence" value="ECO:0007669"/>
    <property type="project" value="InterPro"/>
</dbReference>
<dbReference type="AlphaFoldDB" id="A0A9D1A851"/>
<protein>
    <submittedName>
        <fullName evidence="4">Glycoside hydrolase family 3 C-terminal domain-containing protein</fullName>
    </submittedName>
</protein>